<evidence type="ECO:0000256" key="3">
    <source>
        <dbReference type="ARBA" id="ARBA00022801"/>
    </source>
</evidence>
<dbReference type="InterPro" id="IPR054399">
    <property type="entry name" value="Fervidolysin-like_N_prodom"/>
</dbReference>
<sequence>MAVISSAQIAAARDGALLVNPRDFKQKEQPAKKAATPAPAPKARKAVSKPPTPRKTIRRTQRRVQARSVPRETAPSGQPPADEARFINDQVIVRYRLSAAQSSMDALVRRLNLRHLDGATFRLAGITVHLYEIADGSSVRQVIAALENDATVVYAQPNYIYELQQDSASGGPQYALARMAVGAAHKLTRGADVPVAVIDSAVDSSHPEFNGTAIETADVTGKRPAPHQHGSTIAALIASKGTLVGIAPDVRLLGITAFDVDSAGNATSSSWAIASAIDMAEEWGARIVNMSFAGPKDPLIERSSNGMARRKMIAVAAAGNAGPKAAPLYPAAYDTVVAVTATDRSDAVFDMANQGAYVALAAPGVDILGIAPGGRYAVSSGTSLAAAHISGLAALILGRANGIDADDLLEALISTSRDLGDPGVDPVFGAGLPDARTAIVQVGS</sequence>
<feature type="compositionally biased region" description="Basic and acidic residues" evidence="6">
    <location>
        <begin position="22"/>
        <end position="31"/>
    </location>
</feature>
<evidence type="ECO:0000256" key="2">
    <source>
        <dbReference type="ARBA" id="ARBA00022670"/>
    </source>
</evidence>
<evidence type="ECO:0000259" key="7">
    <source>
        <dbReference type="Pfam" id="PF00082"/>
    </source>
</evidence>
<dbReference type="KEGG" id="niy:FQ775_05985"/>
<evidence type="ECO:0000256" key="4">
    <source>
        <dbReference type="ARBA" id="ARBA00022825"/>
    </source>
</evidence>
<evidence type="ECO:0000256" key="5">
    <source>
        <dbReference type="PROSITE-ProRule" id="PRU01240"/>
    </source>
</evidence>
<feature type="region of interest" description="Disordered" evidence="6">
    <location>
        <begin position="15"/>
        <end position="83"/>
    </location>
</feature>
<dbReference type="SUPFAM" id="SSF52743">
    <property type="entry name" value="Subtilisin-like"/>
    <property type="match status" value="1"/>
</dbReference>
<keyword evidence="4 5" id="KW-0720">Serine protease</keyword>
<dbReference type="InterPro" id="IPR050131">
    <property type="entry name" value="Peptidase_S8_subtilisin-like"/>
</dbReference>
<feature type="active site" description="Charge relay system" evidence="5">
    <location>
        <position position="229"/>
    </location>
</feature>
<feature type="domain" description="Peptidase S8/S53" evidence="7">
    <location>
        <begin position="190"/>
        <end position="431"/>
    </location>
</feature>
<dbReference type="GO" id="GO:0006508">
    <property type="term" value="P:proteolysis"/>
    <property type="evidence" value="ECO:0007669"/>
    <property type="project" value="UniProtKB-KW"/>
</dbReference>
<evidence type="ECO:0000256" key="1">
    <source>
        <dbReference type="ARBA" id="ARBA00011073"/>
    </source>
</evidence>
<dbReference type="Gene3D" id="3.40.50.200">
    <property type="entry name" value="Peptidase S8/S53 domain"/>
    <property type="match status" value="1"/>
</dbReference>
<organism evidence="9 10">
    <name type="scientific">Nitratireductor mangrovi</name>
    <dbReference type="NCBI Taxonomy" id="2599600"/>
    <lineage>
        <taxon>Bacteria</taxon>
        <taxon>Pseudomonadati</taxon>
        <taxon>Pseudomonadota</taxon>
        <taxon>Alphaproteobacteria</taxon>
        <taxon>Hyphomicrobiales</taxon>
        <taxon>Phyllobacteriaceae</taxon>
        <taxon>Nitratireductor</taxon>
    </lineage>
</organism>
<evidence type="ECO:0000313" key="9">
    <source>
        <dbReference type="EMBL" id="QDY99959.2"/>
    </source>
</evidence>
<reference evidence="9" key="1">
    <citation type="submission" date="2020-04" db="EMBL/GenBank/DDBJ databases">
        <title>Nitratireductor sp. nov. isolated from mangrove soil.</title>
        <authorList>
            <person name="Ye Y."/>
        </authorList>
    </citation>
    <scope>NUCLEOTIDE SEQUENCE</scope>
    <source>
        <strain evidence="9">SY7</strain>
    </source>
</reference>
<dbReference type="PROSITE" id="PS51892">
    <property type="entry name" value="SUBTILASE"/>
    <property type="match status" value="1"/>
</dbReference>
<dbReference type="InterPro" id="IPR015500">
    <property type="entry name" value="Peptidase_S8_subtilisin-rel"/>
</dbReference>
<dbReference type="PANTHER" id="PTHR43806:SF11">
    <property type="entry name" value="CEREVISIN-RELATED"/>
    <property type="match status" value="1"/>
</dbReference>
<dbReference type="GO" id="GO:0004252">
    <property type="term" value="F:serine-type endopeptidase activity"/>
    <property type="evidence" value="ECO:0007669"/>
    <property type="project" value="UniProtKB-UniRule"/>
</dbReference>
<keyword evidence="2 5" id="KW-0645">Protease</keyword>
<name>A0A5B8KWQ8_9HYPH</name>
<protein>
    <submittedName>
        <fullName evidence="9">S8 family serine peptidase</fullName>
    </submittedName>
</protein>
<keyword evidence="10" id="KW-1185">Reference proteome</keyword>
<dbReference type="CDD" id="cd05561">
    <property type="entry name" value="Peptidases_S8_4"/>
    <property type="match status" value="1"/>
</dbReference>
<dbReference type="Pfam" id="PF00082">
    <property type="entry name" value="Peptidase_S8"/>
    <property type="match status" value="1"/>
</dbReference>
<feature type="domain" description="Fervidolysin-like N-terminal prodomain" evidence="8">
    <location>
        <begin position="74"/>
        <end position="158"/>
    </location>
</feature>
<dbReference type="Pfam" id="PF22148">
    <property type="entry name" value="Fervidolysin_NPro-like"/>
    <property type="match status" value="1"/>
</dbReference>
<dbReference type="PANTHER" id="PTHR43806">
    <property type="entry name" value="PEPTIDASE S8"/>
    <property type="match status" value="1"/>
</dbReference>
<comment type="similarity">
    <text evidence="1 5">Belongs to the peptidase S8 family.</text>
</comment>
<dbReference type="InterPro" id="IPR036852">
    <property type="entry name" value="Peptidase_S8/S53_dom_sf"/>
</dbReference>
<gene>
    <name evidence="9" type="ORF">FQ775_05985</name>
</gene>
<feature type="compositionally biased region" description="Basic residues" evidence="6">
    <location>
        <begin position="55"/>
        <end position="65"/>
    </location>
</feature>
<feature type="active site" description="Charge relay system" evidence="5">
    <location>
        <position position="199"/>
    </location>
</feature>
<dbReference type="AlphaFoldDB" id="A0A5B8KWQ8"/>
<accession>A0A5B8KWQ8</accession>
<dbReference type="InterPro" id="IPR000209">
    <property type="entry name" value="Peptidase_S8/S53_dom"/>
</dbReference>
<keyword evidence="3 5" id="KW-0378">Hydrolase</keyword>
<evidence type="ECO:0000256" key="6">
    <source>
        <dbReference type="SAM" id="MobiDB-lite"/>
    </source>
</evidence>
<dbReference type="EMBL" id="CP042301">
    <property type="protein sequence ID" value="QDY99959.2"/>
    <property type="molecule type" value="Genomic_DNA"/>
</dbReference>
<evidence type="ECO:0000313" key="10">
    <source>
        <dbReference type="Proteomes" id="UP000321389"/>
    </source>
</evidence>
<dbReference type="PRINTS" id="PR00723">
    <property type="entry name" value="SUBTILISIN"/>
</dbReference>
<feature type="active site" description="Charge relay system" evidence="5">
    <location>
        <position position="383"/>
    </location>
</feature>
<dbReference type="RefSeq" id="WP_167813025.1">
    <property type="nucleotide sequence ID" value="NZ_CP042301.2"/>
</dbReference>
<evidence type="ECO:0000259" key="8">
    <source>
        <dbReference type="Pfam" id="PF22148"/>
    </source>
</evidence>
<dbReference type="Proteomes" id="UP000321389">
    <property type="component" value="Chromosome"/>
</dbReference>
<proteinExistence type="inferred from homology"/>